<organism evidence="1">
    <name type="scientific">Arundo donax</name>
    <name type="common">Giant reed</name>
    <name type="synonym">Donax arundinaceus</name>
    <dbReference type="NCBI Taxonomy" id="35708"/>
    <lineage>
        <taxon>Eukaryota</taxon>
        <taxon>Viridiplantae</taxon>
        <taxon>Streptophyta</taxon>
        <taxon>Embryophyta</taxon>
        <taxon>Tracheophyta</taxon>
        <taxon>Spermatophyta</taxon>
        <taxon>Magnoliopsida</taxon>
        <taxon>Liliopsida</taxon>
        <taxon>Poales</taxon>
        <taxon>Poaceae</taxon>
        <taxon>PACMAD clade</taxon>
        <taxon>Arundinoideae</taxon>
        <taxon>Arundineae</taxon>
        <taxon>Arundo</taxon>
    </lineage>
</organism>
<reference evidence="1" key="1">
    <citation type="submission" date="2014-09" db="EMBL/GenBank/DDBJ databases">
        <authorList>
            <person name="Magalhaes I.L.F."/>
            <person name="Oliveira U."/>
            <person name="Santos F.R."/>
            <person name="Vidigal T.H.D.A."/>
            <person name="Brescovit A.D."/>
            <person name="Santos A.J."/>
        </authorList>
    </citation>
    <scope>NUCLEOTIDE SEQUENCE</scope>
    <source>
        <tissue evidence="1">Shoot tissue taken approximately 20 cm above the soil surface</tissue>
    </source>
</reference>
<reference evidence="1" key="2">
    <citation type="journal article" date="2015" name="Data Brief">
        <title>Shoot transcriptome of the giant reed, Arundo donax.</title>
        <authorList>
            <person name="Barrero R.A."/>
            <person name="Guerrero F.D."/>
            <person name="Moolhuijzen P."/>
            <person name="Goolsby J.A."/>
            <person name="Tidwell J."/>
            <person name="Bellgard S.E."/>
            <person name="Bellgard M.I."/>
        </authorList>
    </citation>
    <scope>NUCLEOTIDE SEQUENCE</scope>
    <source>
        <tissue evidence="1">Shoot tissue taken approximately 20 cm above the soil surface</tissue>
    </source>
</reference>
<evidence type="ECO:0000313" key="1">
    <source>
        <dbReference type="EMBL" id="JAD30688.1"/>
    </source>
</evidence>
<proteinExistence type="predicted"/>
<sequence>MISPNLRRLVVSVMCIMQDRSTTTNKGDNKVLI</sequence>
<dbReference type="AlphaFoldDB" id="A0A0A8YZ54"/>
<dbReference type="EMBL" id="GBRH01267207">
    <property type="protein sequence ID" value="JAD30688.1"/>
    <property type="molecule type" value="Transcribed_RNA"/>
</dbReference>
<accession>A0A0A8YZ54</accession>
<name>A0A0A8YZ54_ARUDO</name>
<protein>
    <submittedName>
        <fullName evidence="1">Uncharacterized protein</fullName>
    </submittedName>
</protein>